<dbReference type="InterPro" id="IPR054875">
    <property type="entry name" value="Indglycph_syn_Halo_TrpC"/>
</dbReference>
<dbReference type="HAMAP" id="MF_00134_A">
    <property type="entry name" value="IGPS_A"/>
    <property type="match status" value="1"/>
</dbReference>
<evidence type="ECO:0000256" key="7">
    <source>
        <dbReference type="ARBA" id="ARBA00022793"/>
    </source>
</evidence>
<dbReference type="InterPro" id="IPR013798">
    <property type="entry name" value="Indole-3-glycerol_P_synth_dom"/>
</dbReference>
<evidence type="ECO:0000256" key="9">
    <source>
        <dbReference type="ARBA" id="ARBA00023141"/>
    </source>
</evidence>
<organism evidence="13 14">
    <name type="scientific">Haloterrigena salifodinae</name>
    <dbReference type="NCBI Taxonomy" id="2675099"/>
    <lineage>
        <taxon>Archaea</taxon>
        <taxon>Methanobacteriati</taxon>
        <taxon>Methanobacteriota</taxon>
        <taxon>Stenosarchaea group</taxon>
        <taxon>Halobacteria</taxon>
        <taxon>Halobacteriales</taxon>
        <taxon>Natrialbaceae</taxon>
        <taxon>Haloterrigena</taxon>
    </lineage>
</organism>
<accession>A0A8T8E3X1</accession>
<comment type="pathway">
    <text evidence="2 11">Amino-acid biosynthesis; L-tryptophan biosynthesis; L-tryptophan from chorismate: step 4/5.</text>
</comment>
<dbReference type="GeneID" id="62874397"/>
<comment type="similarity">
    <text evidence="3 11">Belongs to the TrpC family.</text>
</comment>
<dbReference type="OrthoDB" id="15223at2157"/>
<dbReference type="Proteomes" id="UP000637819">
    <property type="component" value="Chromosome"/>
</dbReference>
<evidence type="ECO:0000313" key="13">
    <source>
        <dbReference type="EMBL" id="QRV16196.1"/>
    </source>
</evidence>
<keyword evidence="10 11" id="KW-0456">Lyase</keyword>
<dbReference type="InterPro" id="IPR013785">
    <property type="entry name" value="Aldolase_TIM"/>
</dbReference>
<keyword evidence="9 11" id="KW-0057">Aromatic amino acid biosynthesis</keyword>
<dbReference type="PROSITE" id="PS00614">
    <property type="entry name" value="IGPS"/>
    <property type="match status" value="1"/>
</dbReference>
<dbReference type="KEGG" id="hsal:JMJ58_04695"/>
<dbReference type="GO" id="GO:0004640">
    <property type="term" value="F:phosphoribosylanthranilate isomerase activity"/>
    <property type="evidence" value="ECO:0007669"/>
    <property type="project" value="TreeGrafter"/>
</dbReference>
<evidence type="ECO:0000259" key="12">
    <source>
        <dbReference type="Pfam" id="PF00218"/>
    </source>
</evidence>
<comment type="catalytic activity">
    <reaction evidence="1 11">
        <text>1-(2-carboxyphenylamino)-1-deoxy-D-ribulose 5-phosphate + H(+) = (1S,2R)-1-C-(indol-3-yl)glycerol 3-phosphate + CO2 + H2O</text>
        <dbReference type="Rhea" id="RHEA:23476"/>
        <dbReference type="ChEBI" id="CHEBI:15377"/>
        <dbReference type="ChEBI" id="CHEBI:15378"/>
        <dbReference type="ChEBI" id="CHEBI:16526"/>
        <dbReference type="ChEBI" id="CHEBI:58613"/>
        <dbReference type="ChEBI" id="CHEBI:58866"/>
        <dbReference type="EC" id="4.1.1.48"/>
    </reaction>
</comment>
<dbReference type="EMBL" id="CP069188">
    <property type="protein sequence ID" value="QRV16196.1"/>
    <property type="molecule type" value="Genomic_DNA"/>
</dbReference>
<feature type="domain" description="Indole-3-glycerol phosphate synthase" evidence="12">
    <location>
        <begin position="16"/>
        <end position="264"/>
    </location>
</feature>
<dbReference type="GO" id="GO:0000162">
    <property type="term" value="P:L-tryptophan biosynthetic process"/>
    <property type="evidence" value="ECO:0007669"/>
    <property type="project" value="UniProtKB-UniRule"/>
</dbReference>
<evidence type="ECO:0000256" key="4">
    <source>
        <dbReference type="ARBA" id="ARBA00012362"/>
    </source>
</evidence>
<dbReference type="CDD" id="cd00331">
    <property type="entry name" value="IGPS"/>
    <property type="match status" value="1"/>
</dbReference>
<sequence>METDTDLAPAVESILEAARERPGGDEVVDVDARSLPDAVARAEADGRVPVIAEVKPTSPTADGTRDDDPVELAEAMVDGGATAISVLTEPSHFGGSTESLTRIREAVDVPVLRKDFLLREAQLDAVAADLLLLIVRFLEPETLGELVAASRERGFQPLVEVHSRAELETALEAGAEIIGVNNRDLARLEVDLETFESVAPYARRMTRLDESSSEAARRVPDDVTLIAESGVSSPADVRRMRAAGADALLVGSAIMDHGAVDSDVTENTRRLVEAEDDET</sequence>
<gene>
    <name evidence="11" type="primary">trpC</name>
    <name evidence="13" type="ORF">JMJ58_04695</name>
</gene>
<dbReference type="EC" id="4.1.1.48" evidence="4 11"/>
<dbReference type="GO" id="GO:0004425">
    <property type="term" value="F:indole-3-glycerol-phosphate synthase activity"/>
    <property type="evidence" value="ECO:0007669"/>
    <property type="project" value="UniProtKB-UniRule"/>
</dbReference>
<keyword evidence="6 11" id="KW-0028">Amino-acid biosynthesis</keyword>
<dbReference type="SUPFAM" id="SSF51366">
    <property type="entry name" value="Ribulose-phoshate binding barrel"/>
    <property type="match status" value="1"/>
</dbReference>
<dbReference type="InterPro" id="IPR045186">
    <property type="entry name" value="Indole-3-glycerol_P_synth"/>
</dbReference>
<evidence type="ECO:0000256" key="2">
    <source>
        <dbReference type="ARBA" id="ARBA00004696"/>
    </source>
</evidence>
<dbReference type="InterPro" id="IPR011060">
    <property type="entry name" value="RibuloseP-bd_barrel"/>
</dbReference>
<keyword evidence="8 11" id="KW-0822">Tryptophan biosynthesis</keyword>
<name>A0A8T8E3X1_9EURY</name>
<dbReference type="AlphaFoldDB" id="A0A8T8E3X1"/>
<keyword evidence="14" id="KW-1185">Reference proteome</keyword>
<dbReference type="PANTHER" id="PTHR22854">
    <property type="entry name" value="TRYPTOPHAN BIOSYNTHESIS PROTEIN"/>
    <property type="match status" value="1"/>
</dbReference>
<protein>
    <recommendedName>
        <fullName evidence="5 11">Indole-3-glycerol phosphate synthase</fullName>
        <shortName evidence="11">IGPS</shortName>
        <ecNumber evidence="4 11">4.1.1.48</ecNumber>
    </recommendedName>
</protein>
<evidence type="ECO:0000256" key="10">
    <source>
        <dbReference type="ARBA" id="ARBA00023239"/>
    </source>
</evidence>
<evidence type="ECO:0000256" key="1">
    <source>
        <dbReference type="ARBA" id="ARBA00001633"/>
    </source>
</evidence>
<evidence type="ECO:0000256" key="6">
    <source>
        <dbReference type="ARBA" id="ARBA00022605"/>
    </source>
</evidence>
<dbReference type="RefSeq" id="WP_204748530.1">
    <property type="nucleotide sequence ID" value="NZ_CP069188.1"/>
</dbReference>
<evidence type="ECO:0000256" key="8">
    <source>
        <dbReference type="ARBA" id="ARBA00022822"/>
    </source>
</evidence>
<dbReference type="Pfam" id="PF00218">
    <property type="entry name" value="IGPS"/>
    <property type="match status" value="1"/>
</dbReference>
<dbReference type="NCBIfam" id="NF041303">
    <property type="entry name" value="Indglycph_syn_Halo_TrpC"/>
    <property type="match status" value="1"/>
</dbReference>
<evidence type="ECO:0000256" key="5">
    <source>
        <dbReference type="ARBA" id="ARBA00018080"/>
    </source>
</evidence>
<proteinExistence type="inferred from homology"/>
<dbReference type="PANTHER" id="PTHR22854:SF2">
    <property type="entry name" value="INDOLE-3-GLYCEROL-PHOSPHATE SYNTHASE"/>
    <property type="match status" value="1"/>
</dbReference>
<keyword evidence="7 11" id="KW-0210">Decarboxylase</keyword>
<evidence type="ECO:0000256" key="11">
    <source>
        <dbReference type="HAMAP-Rule" id="MF_00134"/>
    </source>
</evidence>
<reference evidence="13 14" key="1">
    <citation type="submission" date="2021-01" db="EMBL/GenBank/DDBJ databases">
        <title>Genome Sequence and Methylation Pattern of Haloterrigena salifodinae BOL5-1, An Extremely Halophilic Archaeon from a Bolivian Salt Mine.</title>
        <authorList>
            <person name="DasSarma P."/>
            <person name="Anton B.P."/>
            <person name="DasSarma S.L."/>
            <person name="von Ehrenheim H.A.L."/>
            <person name="Martinez F.L."/>
            <person name="Guzman D."/>
            <person name="Roberts R.J."/>
            <person name="DasSarma S."/>
        </authorList>
    </citation>
    <scope>NUCLEOTIDE SEQUENCE [LARGE SCALE GENOMIC DNA]</scope>
    <source>
        <strain evidence="13 14">BOL5-1</strain>
    </source>
</reference>
<dbReference type="InterPro" id="IPR001468">
    <property type="entry name" value="Indole-3-GlycerolPSynthase_CS"/>
</dbReference>
<evidence type="ECO:0000313" key="14">
    <source>
        <dbReference type="Proteomes" id="UP000637819"/>
    </source>
</evidence>
<evidence type="ECO:0000256" key="3">
    <source>
        <dbReference type="ARBA" id="ARBA00008737"/>
    </source>
</evidence>
<dbReference type="Gene3D" id="3.20.20.70">
    <property type="entry name" value="Aldolase class I"/>
    <property type="match status" value="1"/>
</dbReference>